<feature type="domain" description="EAL" evidence="1">
    <location>
        <begin position="1"/>
        <end position="225"/>
    </location>
</feature>
<dbReference type="SMART" id="SM00052">
    <property type="entry name" value="EAL"/>
    <property type="match status" value="1"/>
</dbReference>
<evidence type="ECO:0000259" key="1">
    <source>
        <dbReference type="PROSITE" id="PS50883"/>
    </source>
</evidence>
<protein>
    <submittedName>
        <fullName evidence="2">EAL domain-containing protein</fullName>
    </submittedName>
</protein>
<sequence length="225" mass="25889">MLMLKYKYFAQPINNLVTNQTILYELLLRQWDEEQRCWQIPATFELTPTELIQLLYCAIKELNNHHVSINLTARQFANPAFQVAISRYVHAHLLPRELTVELVATPALSDLRQLSVGYRAAGVLLAFDDVGSDNLFQQIKWMLPYVNTVKFALQNMRPLGTATTDTIVATLKFWFDKAEEQQMLFTFEGIESAADVQLANHLGITRGQGYYFSKPQLPVTFMQQR</sequence>
<name>A0A4Q9Y321_9LACO</name>
<dbReference type="PANTHER" id="PTHR33121:SF70">
    <property type="entry name" value="SIGNALING PROTEIN YKOW"/>
    <property type="match status" value="1"/>
</dbReference>
<proteinExistence type="predicted"/>
<dbReference type="PROSITE" id="PS50883">
    <property type="entry name" value="EAL"/>
    <property type="match status" value="1"/>
</dbReference>
<reference evidence="2 3" key="1">
    <citation type="submission" date="2019-01" db="EMBL/GenBank/DDBJ databases">
        <title>Draft genome sequence of Lactobacillus paraplantarum OSY-TC318, a Producer of the novel lantibiotic Paraplantaracin TC318.</title>
        <authorList>
            <person name="Hussein W.E."/>
            <person name="Huang E."/>
            <person name="Yousef A.E."/>
        </authorList>
    </citation>
    <scope>NUCLEOTIDE SEQUENCE [LARGE SCALE GENOMIC DNA]</scope>
    <source>
        <strain evidence="2 3">OSY-TC318</strain>
    </source>
</reference>
<evidence type="ECO:0000313" key="3">
    <source>
        <dbReference type="Proteomes" id="UP000292648"/>
    </source>
</evidence>
<dbReference type="Gene3D" id="3.20.20.450">
    <property type="entry name" value="EAL domain"/>
    <property type="match status" value="1"/>
</dbReference>
<organism evidence="2 3">
    <name type="scientific">Lactiplantibacillus paraplantarum</name>
    <dbReference type="NCBI Taxonomy" id="60520"/>
    <lineage>
        <taxon>Bacteria</taxon>
        <taxon>Bacillati</taxon>
        <taxon>Bacillota</taxon>
        <taxon>Bacilli</taxon>
        <taxon>Lactobacillales</taxon>
        <taxon>Lactobacillaceae</taxon>
        <taxon>Lactiplantibacillus</taxon>
    </lineage>
</organism>
<gene>
    <name evidence="2" type="ORF">EUZ87_03600</name>
</gene>
<dbReference type="AlphaFoldDB" id="A0A4Q9Y321"/>
<dbReference type="EMBL" id="SEHH01000028">
    <property type="protein sequence ID" value="TBX49778.1"/>
    <property type="molecule type" value="Genomic_DNA"/>
</dbReference>
<dbReference type="InterPro" id="IPR050706">
    <property type="entry name" value="Cyclic-di-GMP_PDE-like"/>
</dbReference>
<comment type="caution">
    <text evidence="2">The sequence shown here is derived from an EMBL/GenBank/DDBJ whole genome shotgun (WGS) entry which is preliminary data.</text>
</comment>
<dbReference type="SUPFAM" id="SSF141868">
    <property type="entry name" value="EAL domain-like"/>
    <property type="match status" value="1"/>
</dbReference>
<dbReference type="InterPro" id="IPR035919">
    <property type="entry name" value="EAL_sf"/>
</dbReference>
<dbReference type="Pfam" id="PF00563">
    <property type="entry name" value="EAL"/>
    <property type="match status" value="1"/>
</dbReference>
<evidence type="ECO:0000313" key="2">
    <source>
        <dbReference type="EMBL" id="TBX49778.1"/>
    </source>
</evidence>
<dbReference type="InterPro" id="IPR001633">
    <property type="entry name" value="EAL_dom"/>
</dbReference>
<dbReference type="GO" id="GO:0071111">
    <property type="term" value="F:cyclic-guanylate-specific phosphodiesterase activity"/>
    <property type="evidence" value="ECO:0007669"/>
    <property type="project" value="InterPro"/>
</dbReference>
<dbReference type="Proteomes" id="UP000292648">
    <property type="component" value="Unassembled WGS sequence"/>
</dbReference>
<accession>A0A4Q9Y321</accession>
<dbReference type="PANTHER" id="PTHR33121">
    <property type="entry name" value="CYCLIC DI-GMP PHOSPHODIESTERASE PDEF"/>
    <property type="match status" value="1"/>
</dbReference>